<dbReference type="InterPro" id="IPR036942">
    <property type="entry name" value="Beta-barrel_TonB_sf"/>
</dbReference>
<dbReference type="InterPro" id="IPR057601">
    <property type="entry name" value="Oar-like_b-barrel"/>
</dbReference>
<dbReference type="PANTHER" id="PTHR30069:SF46">
    <property type="entry name" value="OAR PROTEIN"/>
    <property type="match status" value="1"/>
</dbReference>
<dbReference type="Gene3D" id="2.170.130.10">
    <property type="entry name" value="TonB-dependent receptor, plug domain"/>
    <property type="match status" value="1"/>
</dbReference>
<evidence type="ECO:0000256" key="4">
    <source>
        <dbReference type="ARBA" id="ARBA00022692"/>
    </source>
</evidence>
<feature type="domain" description="TonB-dependent transporter Oar-like beta-barrel" evidence="8">
    <location>
        <begin position="267"/>
        <end position="1125"/>
    </location>
</feature>
<evidence type="ECO:0000256" key="3">
    <source>
        <dbReference type="ARBA" id="ARBA00022452"/>
    </source>
</evidence>
<protein>
    <submittedName>
        <fullName evidence="9">TonB-dependent receptor domain-containing protein</fullName>
    </submittedName>
</protein>
<dbReference type="Gene3D" id="2.40.170.20">
    <property type="entry name" value="TonB-dependent receptor, beta-barrel domain"/>
    <property type="match status" value="1"/>
</dbReference>
<keyword evidence="6" id="KW-0998">Cell outer membrane</keyword>
<dbReference type="Pfam" id="PF25183">
    <property type="entry name" value="OMP_b-brl_4"/>
    <property type="match status" value="1"/>
</dbReference>
<organism evidence="9 10">
    <name type="scientific">Granulicella cerasi</name>
    <dbReference type="NCBI Taxonomy" id="741063"/>
    <lineage>
        <taxon>Bacteria</taxon>
        <taxon>Pseudomonadati</taxon>
        <taxon>Acidobacteriota</taxon>
        <taxon>Terriglobia</taxon>
        <taxon>Terriglobales</taxon>
        <taxon>Acidobacteriaceae</taxon>
        <taxon>Granulicella</taxon>
    </lineage>
</organism>
<keyword evidence="4" id="KW-0812">Transmembrane</keyword>
<keyword evidence="2" id="KW-0813">Transport</keyword>
<reference evidence="10" key="1">
    <citation type="journal article" date="2019" name="Int. J. Syst. Evol. Microbiol.">
        <title>The Global Catalogue of Microorganisms (GCM) 10K type strain sequencing project: providing services to taxonomists for standard genome sequencing and annotation.</title>
        <authorList>
            <consortium name="The Broad Institute Genomics Platform"/>
            <consortium name="The Broad Institute Genome Sequencing Center for Infectious Disease"/>
            <person name="Wu L."/>
            <person name="Ma J."/>
        </authorList>
    </citation>
    <scope>NUCLEOTIDE SEQUENCE [LARGE SCALE GENOMIC DNA]</scope>
    <source>
        <strain evidence="10">CGMCC 1.16026</strain>
    </source>
</reference>
<dbReference type="RefSeq" id="WP_263371710.1">
    <property type="nucleotide sequence ID" value="NZ_JAGSYD010000003.1"/>
</dbReference>
<dbReference type="Pfam" id="PF13620">
    <property type="entry name" value="CarboxypepD_reg"/>
    <property type="match status" value="1"/>
</dbReference>
<comment type="caution">
    <text evidence="9">The sequence shown here is derived from an EMBL/GenBank/DDBJ whole genome shotgun (WGS) entry which is preliminary data.</text>
</comment>
<dbReference type="EMBL" id="JBHSWI010000001">
    <property type="protein sequence ID" value="MFC6645330.1"/>
    <property type="molecule type" value="Genomic_DNA"/>
</dbReference>
<dbReference type="Proteomes" id="UP001596391">
    <property type="component" value="Unassembled WGS sequence"/>
</dbReference>
<sequence>MLFFLSSGRGRAKQVFRPLIFGAACVGSSLLASAPAVSQEITGTIVGRVTDSTGGLLPGARVDVINTDTKQKIRSLKTNGEAEFNATLLPVGHYAIHISATGFRSVDQTSIELHVSDRLNFAIKMVPGAADEVITVNADAVQVQTQTSASEQIISRSEVQQLSIVNRNFLGLLALLPGVTNTAGSDELTIGAVNPTGSVNSLTYSLNGGRVSANAFLLDGADNLDRGANTTLVNTPSIDAIAEFKVTRGVYSAEYGRNAASQVNVITVAGGSKYHGDLYEFFRNDVLNANSALNNHKGIVRPPLRYNDFGGSVGGPVPKMHDTFFFFSEEARRILQYQTQGGGLAPTADLKKGIFTHQVCTSFTTAKATACTPGAYTTNITNISPIAQEYIKDVYSKIPDGTPTSYLLISTGRSIYDLHQELARFDHSFSPRESMTVRYIRDAINTVEPYGYQINATIPNASTTQSSSPGGNIMARLTSVIRPTLLNEVAFAYTTGRRFSQPIGLMAKKNSPDVNVTLPFRSTVDSIPGISITGFNAVKGFGDYDNYSRNFNGFDNVTFATGRQTLKFGATYNYYEKTENNASTNAGNFAFATTALAPGGISSEQTWANFLLGINATFTQTSLDLRPDIRKTEYEFYAQDDYRVLPQLTLNVGVRYSQFRQPWDAKNMLTNFDADKFIPANAPTLVTGTPSTYIPGTGDPYNGIIVNNLNSPWGSKVGPESGGKFSPRLGFAWSPFPSNTTAVRGGWGLVWDSTLTGIYENNIFTNAPFLNNLTVQNTTFADPAAGTTNNSIPGLRATPIPTRLPYTEQYSLDIQQQLGKSTIFDLGYYGSKGTHLLGIADINTLRPGQYAAQTGITTPLSTGTSSNVNPYRPYVGYTSINAVQSNYGSNYNSLQAAMERRTSDGSSIRLAYTWQKTLTDASTDRNSAPQNHYDPHAEYAVANFNRAQVFVASFVYHIPFRLGKKTSVAHAIFANWQLSGTASFDAGLATAVTSGSGQDPAQMGVLGVSSIVTLRPDRISDPNKNAPHTLDKWFNTAAYAEVPSGQVRVGNAKPTSMIGPGFQQWDLSMSRNMKFTRRFGGQFRVESFNTFNHTNPQGLVTATGTATAGAAFGYVSSVREPRRIQLAMKLNF</sequence>
<dbReference type="InterPro" id="IPR008969">
    <property type="entry name" value="CarboxyPept-like_regulatory"/>
</dbReference>
<dbReference type="InterPro" id="IPR012910">
    <property type="entry name" value="Plug_dom"/>
</dbReference>
<dbReference type="Pfam" id="PF07715">
    <property type="entry name" value="Plug"/>
    <property type="match status" value="1"/>
</dbReference>
<name>A0ABW1Z8R2_9BACT</name>
<accession>A0ABW1Z8R2</accession>
<evidence type="ECO:0000313" key="9">
    <source>
        <dbReference type="EMBL" id="MFC6645330.1"/>
    </source>
</evidence>
<evidence type="ECO:0000256" key="5">
    <source>
        <dbReference type="ARBA" id="ARBA00023136"/>
    </source>
</evidence>
<dbReference type="PANTHER" id="PTHR30069">
    <property type="entry name" value="TONB-DEPENDENT OUTER MEMBRANE RECEPTOR"/>
    <property type="match status" value="1"/>
</dbReference>
<evidence type="ECO:0000256" key="6">
    <source>
        <dbReference type="ARBA" id="ARBA00023237"/>
    </source>
</evidence>
<proteinExistence type="predicted"/>
<keyword evidence="10" id="KW-1185">Reference proteome</keyword>
<dbReference type="InterPro" id="IPR037066">
    <property type="entry name" value="Plug_dom_sf"/>
</dbReference>
<dbReference type="SUPFAM" id="SSF56935">
    <property type="entry name" value="Porins"/>
    <property type="match status" value="1"/>
</dbReference>
<keyword evidence="5" id="KW-0472">Membrane</keyword>
<dbReference type="Gene3D" id="2.60.40.1120">
    <property type="entry name" value="Carboxypeptidase-like, regulatory domain"/>
    <property type="match status" value="1"/>
</dbReference>
<dbReference type="InterPro" id="IPR039426">
    <property type="entry name" value="TonB-dep_rcpt-like"/>
</dbReference>
<comment type="subcellular location">
    <subcellularLocation>
        <location evidence="1">Cell outer membrane</location>
        <topology evidence="1">Multi-pass membrane protein</topology>
    </subcellularLocation>
</comment>
<keyword evidence="3" id="KW-1134">Transmembrane beta strand</keyword>
<dbReference type="SUPFAM" id="SSF49464">
    <property type="entry name" value="Carboxypeptidase regulatory domain-like"/>
    <property type="match status" value="1"/>
</dbReference>
<gene>
    <name evidence="9" type="ORF">ACFQBQ_06960</name>
</gene>
<evidence type="ECO:0000313" key="10">
    <source>
        <dbReference type="Proteomes" id="UP001596391"/>
    </source>
</evidence>
<evidence type="ECO:0000259" key="7">
    <source>
        <dbReference type="Pfam" id="PF07715"/>
    </source>
</evidence>
<evidence type="ECO:0000259" key="8">
    <source>
        <dbReference type="Pfam" id="PF25183"/>
    </source>
</evidence>
<evidence type="ECO:0000256" key="1">
    <source>
        <dbReference type="ARBA" id="ARBA00004571"/>
    </source>
</evidence>
<evidence type="ECO:0000256" key="2">
    <source>
        <dbReference type="ARBA" id="ARBA00022448"/>
    </source>
</evidence>
<keyword evidence="9" id="KW-0675">Receptor</keyword>
<feature type="domain" description="TonB-dependent receptor plug" evidence="7">
    <location>
        <begin position="145"/>
        <end position="260"/>
    </location>
</feature>